<reference evidence="1" key="1">
    <citation type="submission" date="2021-02" db="EMBL/GenBank/DDBJ databases">
        <authorList>
            <person name="Dougan E. K."/>
            <person name="Rhodes N."/>
            <person name="Thang M."/>
            <person name="Chan C."/>
        </authorList>
    </citation>
    <scope>NUCLEOTIDE SEQUENCE</scope>
</reference>
<evidence type="ECO:0000313" key="1">
    <source>
        <dbReference type="EMBL" id="CAE6972541.1"/>
    </source>
</evidence>
<protein>
    <submittedName>
        <fullName evidence="1">Uncharacterized protein</fullName>
    </submittedName>
</protein>
<evidence type="ECO:0000313" key="2">
    <source>
        <dbReference type="Proteomes" id="UP000604046"/>
    </source>
</evidence>
<gene>
    <name evidence="1" type="ORF">SNAT2548_LOCUS2711</name>
</gene>
<dbReference type="AlphaFoldDB" id="A0A812I2Y4"/>
<keyword evidence="2" id="KW-1185">Reference proteome</keyword>
<dbReference type="OrthoDB" id="10331081at2759"/>
<sequence length="140" mass="15513">MQGHDKTGELELEEDLWPCRTFKAREWAHSLQQTQGTHEAGVKRLLRTLKDGRTLTEQPLRLTALKALTPAALVGHRGALAAQATAVLDRNKAVRECALHALWDAAGQERPEEGTTKISLGPISYQSHAVCNILFLFHAR</sequence>
<name>A0A812I2Y4_9DINO</name>
<proteinExistence type="predicted"/>
<comment type="caution">
    <text evidence="1">The sequence shown here is derived from an EMBL/GenBank/DDBJ whole genome shotgun (WGS) entry which is preliminary data.</text>
</comment>
<accession>A0A812I2Y4</accession>
<dbReference type="EMBL" id="CAJNDS010000162">
    <property type="protein sequence ID" value="CAE6972541.1"/>
    <property type="molecule type" value="Genomic_DNA"/>
</dbReference>
<dbReference type="Proteomes" id="UP000604046">
    <property type="component" value="Unassembled WGS sequence"/>
</dbReference>
<organism evidence="1 2">
    <name type="scientific">Symbiodinium natans</name>
    <dbReference type="NCBI Taxonomy" id="878477"/>
    <lineage>
        <taxon>Eukaryota</taxon>
        <taxon>Sar</taxon>
        <taxon>Alveolata</taxon>
        <taxon>Dinophyceae</taxon>
        <taxon>Suessiales</taxon>
        <taxon>Symbiodiniaceae</taxon>
        <taxon>Symbiodinium</taxon>
    </lineage>
</organism>